<sequence length="109" mass="12755">MLYVIGRQVDDKFVYLREDWKTQSKDTCYSDDLRMAKVYEGYNNAEKECSSDEIPLPMKWEVLKKWLEKEAVQKYEEANGKTGIDQISASCFARGLDEVLIKMQSIERS</sequence>
<evidence type="ECO:0000313" key="1">
    <source>
        <dbReference type="EMBL" id="EMT54259.1"/>
    </source>
</evidence>
<organism evidence="1 2">
    <name type="scientific">Brevibacillus borstelensis AK1</name>
    <dbReference type="NCBI Taxonomy" id="1300222"/>
    <lineage>
        <taxon>Bacteria</taxon>
        <taxon>Bacillati</taxon>
        <taxon>Bacillota</taxon>
        <taxon>Bacilli</taxon>
        <taxon>Bacillales</taxon>
        <taxon>Paenibacillaceae</taxon>
        <taxon>Brevibacillus</taxon>
    </lineage>
</organism>
<keyword evidence="2" id="KW-1185">Reference proteome</keyword>
<evidence type="ECO:0000313" key="2">
    <source>
        <dbReference type="Proteomes" id="UP000012081"/>
    </source>
</evidence>
<name>M8DD70_9BACL</name>
<dbReference type="Proteomes" id="UP000012081">
    <property type="component" value="Unassembled WGS sequence"/>
</dbReference>
<gene>
    <name evidence="1" type="ORF">I532_01595</name>
</gene>
<dbReference type="AlphaFoldDB" id="M8DD70"/>
<dbReference type="STRING" id="1300222.I532_01595"/>
<dbReference type="RefSeq" id="WP_003385975.1">
    <property type="nucleotide sequence ID" value="NZ_APBN01000001.1"/>
</dbReference>
<accession>M8DD70</accession>
<comment type="caution">
    <text evidence="1">The sequence shown here is derived from an EMBL/GenBank/DDBJ whole genome shotgun (WGS) entry which is preliminary data.</text>
</comment>
<dbReference type="EMBL" id="APBN01000001">
    <property type="protein sequence ID" value="EMT54259.1"/>
    <property type="molecule type" value="Genomic_DNA"/>
</dbReference>
<proteinExistence type="predicted"/>
<reference evidence="1 2" key="1">
    <citation type="submission" date="2013-03" db="EMBL/GenBank/DDBJ databases">
        <title>Assembly of a new bacterial strain Brevibacillus borstelensis AK1.</title>
        <authorList>
            <person name="Rajan I."/>
            <person name="PoliReddy D."/>
            <person name="Sugumar T."/>
            <person name="Rathinam K."/>
            <person name="Alqarawi S."/>
            <person name="Khalil A.B."/>
            <person name="Sivakumar N."/>
        </authorList>
    </citation>
    <scope>NUCLEOTIDE SEQUENCE [LARGE SCALE GENOMIC DNA]</scope>
    <source>
        <strain evidence="1 2">AK1</strain>
    </source>
</reference>
<protein>
    <submittedName>
        <fullName evidence="1">Uncharacterized protein</fullName>
    </submittedName>
</protein>
<dbReference type="PATRIC" id="fig|1300222.3.peg.329"/>